<name>A0A1E3A9A7_9FIRM</name>
<feature type="transmembrane region" description="Helical" evidence="2">
    <location>
        <begin position="28"/>
        <end position="46"/>
    </location>
</feature>
<organism evidence="3 4">
    <name type="scientific">Eisenbergiella tayi</name>
    <dbReference type="NCBI Taxonomy" id="1432052"/>
    <lineage>
        <taxon>Bacteria</taxon>
        <taxon>Bacillati</taxon>
        <taxon>Bacillota</taxon>
        <taxon>Clostridia</taxon>
        <taxon>Lachnospirales</taxon>
        <taxon>Lachnospiraceae</taxon>
        <taxon>Eisenbergiella</taxon>
    </lineage>
</organism>
<reference evidence="3 4" key="1">
    <citation type="submission" date="2016-07" db="EMBL/GenBank/DDBJ databases">
        <title>Characterization of isolates of Eisenbergiella tayi derived from blood cultures, using whole genome sequencing.</title>
        <authorList>
            <person name="Burdz T."/>
            <person name="Wiebe D."/>
            <person name="Huynh C."/>
            <person name="Bernard K."/>
        </authorList>
    </citation>
    <scope>NUCLEOTIDE SEQUENCE [LARGE SCALE GENOMIC DNA]</scope>
    <source>
        <strain evidence="3 4">NML 110608</strain>
    </source>
</reference>
<keyword evidence="2" id="KW-0472">Membrane</keyword>
<evidence type="ECO:0000313" key="3">
    <source>
        <dbReference type="EMBL" id="ODM05288.1"/>
    </source>
</evidence>
<dbReference type="EMBL" id="MCGH01000002">
    <property type="protein sequence ID" value="ODM05288.1"/>
    <property type="molecule type" value="Genomic_DNA"/>
</dbReference>
<sequence length="202" mass="23238">MAEKGNLFSPGFSSRCAVSPVIAGEGVFILHSFLLGVIITFIYDLFRIIRRIIPHGWFLLSLEDLAFWILATAGIFYMLYYENSGMFRWFSVIGAGVGMFLYKKTLSAPFVNLVSGAVNRLLALLGKFLWKLTAPVRFVWHKLTVLAGRGARRAAREARIRRRQVKYRLTAWKKAIRMNLCKRREKRQDKKKMRQRDAGDCG</sequence>
<accession>A0A1E3A9A7</accession>
<gene>
    <name evidence="3" type="ORF">BEI61_01171</name>
</gene>
<dbReference type="NCBIfam" id="TIGR02893">
    <property type="entry name" value="spore_yabQ"/>
    <property type="match status" value="1"/>
</dbReference>
<protein>
    <submittedName>
        <fullName evidence="3">Spore cortex protein YabQ (Spore YabQ)</fullName>
    </submittedName>
</protein>
<evidence type="ECO:0000256" key="1">
    <source>
        <dbReference type="SAM" id="MobiDB-lite"/>
    </source>
</evidence>
<proteinExistence type="predicted"/>
<dbReference type="PATRIC" id="fig|1432052.4.peg.1322"/>
<dbReference type="InterPro" id="IPR019074">
    <property type="entry name" value="YabQ"/>
</dbReference>
<keyword evidence="2" id="KW-1133">Transmembrane helix</keyword>
<feature type="transmembrane region" description="Helical" evidence="2">
    <location>
        <begin position="58"/>
        <end position="80"/>
    </location>
</feature>
<feature type="compositionally biased region" description="Basic residues" evidence="1">
    <location>
        <begin position="183"/>
        <end position="194"/>
    </location>
</feature>
<keyword evidence="2" id="KW-0812">Transmembrane</keyword>
<dbReference type="AlphaFoldDB" id="A0A1E3A9A7"/>
<evidence type="ECO:0000256" key="2">
    <source>
        <dbReference type="SAM" id="Phobius"/>
    </source>
</evidence>
<feature type="transmembrane region" description="Helical" evidence="2">
    <location>
        <begin position="86"/>
        <end position="102"/>
    </location>
</feature>
<dbReference type="Proteomes" id="UP000094067">
    <property type="component" value="Unassembled WGS sequence"/>
</dbReference>
<feature type="region of interest" description="Disordered" evidence="1">
    <location>
        <begin position="183"/>
        <end position="202"/>
    </location>
</feature>
<dbReference type="Pfam" id="PF09578">
    <property type="entry name" value="Spore_YabQ"/>
    <property type="match status" value="1"/>
</dbReference>
<dbReference type="RefSeq" id="WP_081331083.1">
    <property type="nucleotide sequence ID" value="NZ_MCGH01000002.1"/>
</dbReference>
<evidence type="ECO:0000313" key="4">
    <source>
        <dbReference type="Proteomes" id="UP000094067"/>
    </source>
</evidence>
<comment type="caution">
    <text evidence="3">The sequence shown here is derived from an EMBL/GenBank/DDBJ whole genome shotgun (WGS) entry which is preliminary data.</text>
</comment>